<dbReference type="InterPro" id="IPR052016">
    <property type="entry name" value="Bact_Sigma-Reg"/>
</dbReference>
<evidence type="ECO:0000256" key="1">
    <source>
        <dbReference type="ARBA" id="ARBA00022801"/>
    </source>
</evidence>
<dbReference type="EMBL" id="BAAASD010000012">
    <property type="protein sequence ID" value="GAA2344927.1"/>
    <property type="molecule type" value="Genomic_DNA"/>
</dbReference>
<gene>
    <name evidence="3" type="ORF">GCM10010246_33410</name>
</gene>
<dbReference type="InterPro" id="IPR036457">
    <property type="entry name" value="PPM-type-like_dom_sf"/>
</dbReference>
<evidence type="ECO:0000259" key="2">
    <source>
        <dbReference type="SMART" id="SM00331"/>
    </source>
</evidence>
<dbReference type="PANTHER" id="PTHR43156:SF2">
    <property type="entry name" value="STAGE II SPORULATION PROTEIN E"/>
    <property type="match status" value="1"/>
</dbReference>
<dbReference type="InterPro" id="IPR001932">
    <property type="entry name" value="PPM-type_phosphatase-like_dom"/>
</dbReference>
<keyword evidence="1" id="KW-0378">Hydrolase</keyword>
<protein>
    <submittedName>
        <fullName evidence="3">PP2C family protein-serine/threonine phosphatase</fullName>
    </submittedName>
</protein>
<evidence type="ECO:0000313" key="3">
    <source>
        <dbReference type="EMBL" id="GAA2344927.1"/>
    </source>
</evidence>
<reference evidence="4" key="1">
    <citation type="journal article" date="2019" name="Int. J. Syst. Evol. Microbiol.">
        <title>The Global Catalogue of Microorganisms (GCM) 10K type strain sequencing project: providing services to taxonomists for standard genome sequencing and annotation.</title>
        <authorList>
            <consortium name="The Broad Institute Genomics Platform"/>
            <consortium name="The Broad Institute Genome Sequencing Center for Infectious Disease"/>
            <person name="Wu L."/>
            <person name="Ma J."/>
        </authorList>
    </citation>
    <scope>NUCLEOTIDE SEQUENCE [LARGE SCALE GENOMIC DNA]</scope>
    <source>
        <strain evidence="4">JCM 4316</strain>
    </source>
</reference>
<comment type="caution">
    <text evidence="3">The sequence shown here is derived from an EMBL/GenBank/DDBJ whole genome shotgun (WGS) entry which is preliminary data.</text>
</comment>
<dbReference type="PANTHER" id="PTHR43156">
    <property type="entry name" value="STAGE II SPORULATION PROTEIN E-RELATED"/>
    <property type="match status" value="1"/>
</dbReference>
<accession>A0ABP5T7Q1</accession>
<sequence length="404" mass="41894">MIGTWVVGGAFVQGARGLKAVNRAVPCLWVLGVICWELLTPHETEVVPLLAAAPAIACASSGRRRCILLLGGASLLFALAPPTALEPDGDAEEPHAGLVSCGAILAVAVASYLTGGRRLRLVRELEQMRAVATAAQDAVLRPLPARLEGIEVAGGYLSASRGAVVGGDLYEALATPHGVRVIIGDARGHGLAAISTVAAVLGSFREAAHDEPELAGVLRRLDRALQRHLRERALGDPPAGEEAGTPVAEEFVTVLLLEVGPDGETTALNCGHPWPYLLSEEATGAPRIRRPAVGEVLPPLGPFPLPADLPAARCAPLHPGDTLFLHTDGAEDARDAQGRFFPLGTALAEAAGPGPIVPAALVTQVREAVLRHTGGRLADDIALLALSQESKPGHPPGHFTPRAN</sequence>
<dbReference type="Proteomes" id="UP001500253">
    <property type="component" value="Unassembled WGS sequence"/>
</dbReference>
<evidence type="ECO:0000313" key="4">
    <source>
        <dbReference type="Proteomes" id="UP001500253"/>
    </source>
</evidence>
<dbReference type="RefSeq" id="WP_346175252.1">
    <property type="nucleotide sequence ID" value="NZ_BAAASD010000012.1"/>
</dbReference>
<dbReference type="Gene3D" id="3.60.40.10">
    <property type="entry name" value="PPM-type phosphatase domain"/>
    <property type="match status" value="1"/>
</dbReference>
<feature type="domain" description="PPM-type phosphatase" evidence="2">
    <location>
        <begin position="147"/>
        <end position="388"/>
    </location>
</feature>
<name>A0ABP5T7Q1_9ACTN</name>
<proteinExistence type="predicted"/>
<dbReference type="SMART" id="SM00331">
    <property type="entry name" value="PP2C_SIG"/>
    <property type="match status" value="1"/>
</dbReference>
<organism evidence="3 4">
    <name type="scientific">Streptomyces cuspidosporus</name>
    <dbReference type="NCBI Taxonomy" id="66882"/>
    <lineage>
        <taxon>Bacteria</taxon>
        <taxon>Bacillati</taxon>
        <taxon>Actinomycetota</taxon>
        <taxon>Actinomycetes</taxon>
        <taxon>Kitasatosporales</taxon>
        <taxon>Streptomycetaceae</taxon>
        <taxon>Streptomyces</taxon>
    </lineage>
</organism>
<dbReference type="Pfam" id="PF07228">
    <property type="entry name" value="SpoIIE"/>
    <property type="match status" value="1"/>
</dbReference>
<keyword evidence="4" id="KW-1185">Reference proteome</keyword>